<organism evidence="2 3">
    <name type="scientific">Panicum virgatum</name>
    <name type="common">Blackwell switchgrass</name>
    <dbReference type="NCBI Taxonomy" id="38727"/>
    <lineage>
        <taxon>Eukaryota</taxon>
        <taxon>Viridiplantae</taxon>
        <taxon>Streptophyta</taxon>
        <taxon>Embryophyta</taxon>
        <taxon>Tracheophyta</taxon>
        <taxon>Spermatophyta</taxon>
        <taxon>Magnoliopsida</taxon>
        <taxon>Liliopsida</taxon>
        <taxon>Poales</taxon>
        <taxon>Poaceae</taxon>
        <taxon>PACMAD clade</taxon>
        <taxon>Panicoideae</taxon>
        <taxon>Panicodae</taxon>
        <taxon>Paniceae</taxon>
        <taxon>Panicinae</taxon>
        <taxon>Panicum</taxon>
        <taxon>Panicum sect. Hiantes</taxon>
    </lineage>
</organism>
<feature type="region of interest" description="Disordered" evidence="1">
    <location>
        <begin position="1"/>
        <end position="192"/>
    </location>
</feature>
<dbReference type="AlphaFoldDB" id="A0A8T0U6E5"/>
<feature type="compositionally biased region" description="Basic and acidic residues" evidence="1">
    <location>
        <begin position="180"/>
        <end position="192"/>
    </location>
</feature>
<dbReference type="EMBL" id="CM029042">
    <property type="protein sequence ID" value="KAG2616622.1"/>
    <property type="molecule type" value="Genomic_DNA"/>
</dbReference>
<sequence length="304" mass="33019">MPQPKLRDKGTGSIGGTGPAGEIPLANLSSGGSSRKHQAVAGSIAGTPPRHQAATSSSAAAATPRKHQAVTGSSAGTPRKRQVVAGSSGEMPRKNRMEEKAGVALSGEMSQKSYKKETTKPSPQLRHHPSGTQRARPITDLPATRGKKHSERNASAVPRKPLLTGQKPRRTSSNPGNTTAKDRKESTASRNERWTEEIIRNIHEVDYAIQELNELGLGEDISYEEFEGYLQLLPCKSPEVDTSILLNQTMSSSMNCKSARYCIASNIASSHDKAARIMRCIILSWKMTTHCIFLRRNLSALRKM</sequence>
<protein>
    <submittedName>
        <fullName evidence="2">Uncharacterized protein</fullName>
    </submittedName>
</protein>
<comment type="caution">
    <text evidence="2">The sequence shown here is derived from an EMBL/GenBank/DDBJ whole genome shotgun (WGS) entry which is preliminary data.</text>
</comment>
<accession>A0A8T0U6E5</accession>
<dbReference type="EMBL" id="CM029042">
    <property type="protein sequence ID" value="KAG2616623.1"/>
    <property type="molecule type" value="Genomic_DNA"/>
</dbReference>
<reference evidence="2" key="1">
    <citation type="submission" date="2020-05" db="EMBL/GenBank/DDBJ databases">
        <title>WGS assembly of Panicum virgatum.</title>
        <authorList>
            <person name="Lovell J.T."/>
            <person name="Jenkins J."/>
            <person name="Shu S."/>
            <person name="Juenger T.E."/>
            <person name="Schmutz J."/>
        </authorList>
    </citation>
    <scope>NUCLEOTIDE SEQUENCE</scope>
    <source>
        <strain evidence="2">AP13</strain>
    </source>
</reference>
<feature type="compositionally biased region" description="Low complexity" evidence="1">
    <location>
        <begin position="53"/>
        <end position="63"/>
    </location>
</feature>
<evidence type="ECO:0000313" key="3">
    <source>
        <dbReference type="Proteomes" id="UP000823388"/>
    </source>
</evidence>
<proteinExistence type="predicted"/>
<keyword evidence="3" id="KW-1185">Reference proteome</keyword>
<evidence type="ECO:0000313" key="2">
    <source>
        <dbReference type="EMBL" id="KAG2616623.1"/>
    </source>
</evidence>
<evidence type="ECO:0000256" key="1">
    <source>
        <dbReference type="SAM" id="MobiDB-lite"/>
    </source>
</evidence>
<gene>
    <name evidence="2" type="ORF">PVAP13_3NG248968</name>
</gene>
<feature type="compositionally biased region" description="Basic and acidic residues" evidence="1">
    <location>
        <begin position="1"/>
        <end position="10"/>
    </location>
</feature>
<dbReference type="Proteomes" id="UP000823388">
    <property type="component" value="Chromosome 3N"/>
</dbReference>
<name>A0A8T0U6E5_PANVG</name>
<feature type="compositionally biased region" description="Basic and acidic residues" evidence="1">
    <location>
        <begin position="91"/>
        <end position="101"/>
    </location>
</feature>